<dbReference type="AlphaFoldDB" id="A0A656G6Y9"/>
<comment type="caution">
    <text evidence="1">The sequence shown here is derived from an EMBL/GenBank/DDBJ whole genome shotgun (WGS) entry which is preliminary data.</text>
</comment>
<dbReference type="EMBL" id="AEAG01000377">
    <property type="protein sequence ID" value="EGH21786.1"/>
    <property type="molecule type" value="Genomic_DNA"/>
</dbReference>
<name>A0A656G6Y9_PSEA0</name>
<organism evidence="1 2">
    <name type="scientific">Pseudomonas amygdali pv. mori str. 301020</name>
    <dbReference type="NCBI Taxonomy" id="629261"/>
    <lineage>
        <taxon>Bacteria</taxon>
        <taxon>Pseudomonadati</taxon>
        <taxon>Pseudomonadota</taxon>
        <taxon>Gammaproteobacteria</taxon>
        <taxon>Pseudomonadales</taxon>
        <taxon>Pseudomonadaceae</taxon>
        <taxon>Pseudomonas</taxon>
        <taxon>Pseudomonas amygdali</taxon>
    </lineage>
</organism>
<protein>
    <submittedName>
        <fullName evidence="1">Isochorismatase family protein</fullName>
    </submittedName>
</protein>
<reference evidence="1 2" key="1">
    <citation type="journal article" date="2011" name="PLoS Pathog.">
        <title>Dynamic evolution of pathogenicity revealed by sequencing and comparative genomics of 19 Pseudomonas syringae isolates.</title>
        <authorList>
            <person name="Baltrus D.A."/>
            <person name="Nishimura M.T."/>
            <person name="Romanchuk A."/>
            <person name="Chang J.H."/>
            <person name="Mukhtar M.S."/>
            <person name="Cherkis K."/>
            <person name="Roach J."/>
            <person name="Grant S.R."/>
            <person name="Jones C.D."/>
            <person name="Dangl J.L."/>
        </authorList>
    </citation>
    <scope>NUCLEOTIDE SEQUENCE [LARGE SCALE GENOMIC DNA]</scope>
    <source>
        <strain evidence="1 2">301020</strain>
    </source>
</reference>
<proteinExistence type="predicted"/>
<evidence type="ECO:0000313" key="2">
    <source>
        <dbReference type="Proteomes" id="UP000003465"/>
    </source>
</evidence>
<gene>
    <name evidence="1" type="ORF">PSYMO_09884</name>
</gene>
<sequence length="27" mass="2858">AMSLANLHGEYATVLSTAQILQQVAVE</sequence>
<accession>A0A656G6Y9</accession>
<evidence type="ECO:0000313" key="1">
    <source>
        <dbReference type="EMBL" id="EGH21786.1"/>
    </source>
</evidence>
<dbReference type="Proteomes" id="UP000003465">
    <property type="component" value="Unassembled WGS sequence"/>
</dbReference>
<feature type="non-terminal residue" evidence="1">
    <location>
        <position position="1"/>
    </location>
</feature>